<dbReference type="EMBL" id="JACIDY010000014">
    <property type="protein sequence ID" value="MBB3941684.1"/>
    <property type="molecule type" value="Genomic_DNA"/>
</dbReference>
<name>A0A7W6FZN2_9SPHN</name>
<protein>
    <submittedName>
        <fullName evidence="1">Uncharacterized protein</fullName>
    </submittedName>
</protein>
<gene>
    <name evidence="1" type="ORF">GGR39_003365</name>
</gene>
<reference evidence="1 2" key="1">
    <citation type="submission" date="2020-08" db="EMBL/GenBank/DDBJ databases">
        <title>Genomic Encyclopedia of Type Strains, Phase IV (KMG-IV): sequencing the most valuable type-strain genomes for metagenomic binning, comparative biology and taxonomic classification.</title>
        <authorList>
            <person name="Goeker M."/>
        </authorList>
    </citation>
    <scope>NUCLEOTIDE SEQUENCE [LARGE SCALE GENOMIC DNA]</scope>
    <source>
        <strain evidence="1 2">DSM 27568</strain>
    </source>
</reference>
<comment type="caution">
    <text evidence="1">The sequence shown here is derived from an EMBL/GenBank/DDBJ whole genome shotgun (WGS) entry which is preliminary data.</text>
</comment>
<evidence type="ECO:0000313" key="2">
    <source>
        <dbReference type="Proteomes" id="UP000561459"/>
    </source>
</evidence>
<dbReference type="RefSeq" id="WP_183618827.1">
    <property type="nucleotide sequence ID" value="NZ_JACIDY010000014.1"/>
</dbReference>
<proteinExistence type="predicted"/>
<evidence type="ECO:0000313" key="1">
    <source>
        <dbReference type="EMBL" id="MBB3941684.1"/>
    </source>
</evidence>
<dbReference type="AlphaFoldDB" id="A0A7W6FZN2"/>
<sequence>MLPLTYFYVVDNGTQRPLMIFSSEHCRSDAELNAFKMDLLSEYDLGGPRFVLRSSDTAPLPVETIQHMLSTMKALEEDRPQLHGE</sequence>
<accession>A0A7W6FZN2</accession>
<keyword evidence="2" id="KW-1185">Reference proteome</keyword>
<organism evidence="1 2">
    <name type="scientific">Novosphingobium fluoreni</name>
    <dbReference type="NCBI Taxonomy" id="1391222"/>
    <lineage>
        <taxon>Bacteria</taxon>
        <taxon>Pseudomonadati</taxon>
        <taxon>Pseudomonadota</taxon>
        <taxon>Alphaproteobacteria</taxon>
        <taxon>Sphingomonadales</taxon>
        <taxon>Sphingomonadaceae</taxon>
        <taxon>Novosphingobium</taxon>
    </lineage>
</organism>
<dbReference type="Proteomes" id="UP000561459">
    <property type="component" value="Unassembled WGS sequence"/>
</dbReference>